<reference evidence="3" key="1">
    <citation type="submission" date="2022-10" db="EMBL/GenBank/DDBJ databases">
        <authorList>
            <person name="Yu W.X."/>
        </authorList>
    </citation>
    <scope>NUCLEOTIDE SEQUENCE</scope>
    <source>
        <strain evidence="3">D04</strain>
    </source>
</reference>
<evidence type="ECO:0000256" key="2">
    <source>
        <dbReference type="SAM" id="SignalP"/>
    </source>
</evidence>
<evidence type="ECO:0000313" key="4">
    <source>
        <dbReference type="Proteomes" id="UP001207408"/>
    </source>
</evidence>
<dbReference type="Pfam" id="PF13517">
    <property type="entry name" value="FG-GAP_3"/>
    <property type="match status" value="2"/>
</dbReference>
<dbReference type="PANTHER" id="PTHR46580:SF4">
    <property type="entry name" value="ATP_GTP-BINDING PROTEIN"/>
    <property type="match status" value="1"/>
</dbReference>
<dbReference type="AlphaFoldDB" id="A0AAE3SL51"/>
<feature type="chain" id="PRO_5041992934" evidence="2">
    <location>
        <begin position="20"/>
        <end position="379"/>
    </location>
</feature>
<evidence type="ECO:0000256" key="1">
    <source>
        <dbReference type="ARBA" id="ARBA00022729"/>
    </source>
</evidence>
<name>A0AAE3SL51_9BACT</name>
<proteinExistence type="predicted"/>
<evidence type="ECO:0000313" key="3">
    <source>
        <dbReference type="EMBL" id="MCW3807233.1"/>
    </source>
</evidence>
<dbReference type="InterPro" id="IPR013517">
    <property type="entry name" value="FG-GAP"/>
</dbReference>
<dbReference type="Gene3D" id="2.130.10.130">
    <property type="entry name" value="Integrin alpha, N-terminal"/>
    <property type="match status" value="1"/>
</dbReference>
<dbReference type="RefSeq" id="WP_301201434.1">
    <property type="nucleotide sequence ID" value="NZ_JAPDPI010000041.1"/>
</dbReference>
<sequence>MNKITLIFLILSLTNSLQAQVSFVENGQNLKSNNSWYLLMTDMDNDGDIDAYFENTLWLNNGKAKFENSGICLTKTYFPKFADINNDGLDDLIENDSIFLNNGDLSFSFSKTVNCDIKMASVHIMDINNDNLNDMICCSKNNDRILINNGNGEFINTGDSLGGWGQCSYASGDINNDGFIDIYMGIPHNPPPVFGPGINKIWFGDKNGKFWAREHKIDNAETREVLLADMDNDADLDLYISDRSKGGMIWFNDGKGNFNDSGQKLGQFVGAAKIADLDDDGDLDLVICEDAGGEKGLVFSSGAPNKIWLNDGKGNFTDSGLRLGNSNTISLSINDLNGDKKLDIFAVNVKLIATSGPPKADSCDVEIWINNAKKYNNAK</sequence>
<gene>
    <name evidence="3" type="ORF">OM074_16470</name>
</gene>
<keyword evidence="4" id="KW-1185">Reference proteome</keyword>
<comment type="caution">
    <text evidence="3">The sequence shown here is derived from an EMBL/GenBank/DDBJ whole genome shotgun (WGS) entry which is preliminary data.</text>
</comment>
<dbReference type="Proteomes" id="UP001207408">
    <property type="component" value="Unassembled WGS sequence"/>
</dbReference>
<keyword evidence="1 2" id="KW-0732">Signal</keyword>
<protein>
    <submittedName>
        <fullName evidence="3">VCBS repeat-containing protein</fullName>
    </submittedName>
</protein>
<dbReference type="InterPro" id="IPR028994">
    <property type="entry name" value="Integrin_alpha_N"/>
</dbReference>
<dbReference type="SUPFAM" id="SSF69318">
    <property type="entry name" value="Integrin alpha N-terminal domain"/>
    <property type="match status" value="1"/>
</dbReference>
<organism evidence="3 4">
    <name type="scientific">Plebeiibacterium marinum</name>
    <dbReference type="NCBI Taxonomy" id="2992111"/>
    <lineage>
        <taxon>Bacteria</taxon>
        <taxon>Pseudomonadati</taxon>
        <taxon>Bacteroidota</taxon>
        <taxon>Bacteroidia</taxon>
        <taxon>Marinilabiliales</taxon>
        <taxon>Marinilabiliaceae</taxon>
        <taxon>Plebeiibacterium</taxon>
    </lineage>
</organism>
<dbReference type="PANTHER" id="PTHR46580">
    <property type="entry name" value="SENSOR KINASE-RELATED"/>
    <property type="match status" value="1"/>
</dbReference>
<accession>A0AAE3SL51</accession>
<dbReference type="EMBL" id="JAPDPI010000041">
    <property type="protein sequence ID" value="MCW3807233.1"/>
    <property type="molecule type" value="Genomic_DNA"/>
</dbReference>
<feature type="signal peptide" evidence="2">
    <location>
        <begin position="1"/>
        <end position="19"/>
    </location>
</feature>